<feature type="compositionally biased region" description="Polar residues" evidence="1">
    <location>
        <begin position="69"/>
        <end position="89"/>
    </location>
</feature>
<dbReference type="Proteomes" id="UP000184111">
    <property type="component" value="Unassembled WGS sequence"/>
</dbReference>
<keyword evidence="2" id="KW-1133">Transmembrane helix</keyword>
<dbReference type="RefSeq" id="WP_073492391.1">
    <property type="nucleotide sequence ID" value="NZ_FRBI01000001.1"/>
</dbReference>
<reference evidence="3 4" key="1">
    <citation type="submission" date="2016-11" db="EMBL/GenBank/DDBJ databases">
        <authorList>
            <person name="Jaros S."/>
            <person name="Januszkiewicz K."/>
            <person name="Wedrychowicz H."/>
        </authorList>
    </citation>
    <scope>NUCLEOTIDE SEQUENCE [LARGE SCALE GENOMIC DNA]</scope>
    <source>
        <strain evidence="3 4">CGMCC 4.2025</strain>
    </source>
</reference>
<gene>
    <name evidence="3" type="ORF">SAMN05216499_101125</name>
</gene>
<sequence>MSDKNSRTRELLEHAVDGVAPPAGGLPVEAVFHRAAQLRRRRRGLVAGAATAAAAVLAFTATELPGTGLRTQAASPPIQASQPEKTTAKATPRGRGSDAEAIVRRILPGGVTAFKVRSLVNESPDQGDLDGVYRIVRGGRTGTLQFVWGLTVDPSLACEPAVGQLSCSTSRAGTGHLRAEKMAHATFDGYGNSTARAYAALLATGNVRVLFVTETAGFPADDGSTPPTALPLLTMAELTALALRPELKAGANLKPQ</sequence>
<keyword evidence="2" id="KW-0812">Transmembrane</keyword>
<dbReference type="AlphaFoldDB" id="A0A1M6TR06"/>
<evidence type="ECO:0000256" key="2">
    <source>
        <dbReference type="SAM" id="Phobius"/>
    </source>
</evidence>
<dbReference type="EMBL" id="FRBI01000001">
    <property type="protein sequence ID" value="SHK59384.1"/>
    <property type="molecule type" value="Genomic_DNA"/>
</dbReference>
<organism evidence="3 4">
    <name type="scientific">Actinacidiphila paucisporea</name>
    <dbReference type="NCBI Taxonomy" id="310782"/>
    <lineage>
        <taxon>Bacteria</taxon>
        <taxon>Bacillati</taxon>
        <taxon>Actinomycetota</taxon>
        <taxon>Actinomycetes</taxon>
        <taxon>Kitasatosporales</taxon>
        <taxon>Streptomycetaceae</taxon>
        <taxon>Actinacidiphila</taxon>
    </lineage>
</organism>
<proteinExistence type="predicted"/>
<evidence type="ECO:0000256" key="1">
    <source>
        <dbReference type="SAM" id="MobiDB-lite"/>
    </source>
</evidence>
<keyword evidence="2" id="KW-0472">Membrane</keyword>
<evidence type="ECO:0000313" key="4">
    <source>
        <dbReference type="Proteomes" id="UP000184111"/>
    </source>
</evidence>
<name>A0A1M6TR06_9ACTN</name>
<keyword evidence="4" id="KW-1185">Reference proteome</keyword>
<feature type="transmembrane region" description="Helical" evidence="2">
    <location>
        <begin position="44"/>
        <end position="62"/>
    </location>
</feature>
<accession>A0A1M6TR06</accession>
<evidence type="ECO:0000313" key="3">
    <source>
        <dbReference type="EMBL" id="SHK59384.1"/>
    </source>
</evidence>
<protein>
    <submittedName>
        <fullName evidence="3">Uncharacterized protein</fullName>
    </submittedName>
</protein>
<dbReference type="STRING" id="310782.SAMN05216499_101125"/>
<feature type="region of interest" description="Disordered" evidence="1">
    <location>
        <begin position="68"/>
        <end position="100"/>
    </location>
</feature>